<dbReference type="RefSeq" id="WP_142244561.1">
    <property type="nucleotide sequence ID" value="NZ_FTMX01000002.1"/>
</dbReference>
<dbReference type="AlphaFoldDB" id="A0A9X8R844"/>
<sequence>MFNAHTAVVLDTSGTGILFGRIPIEAVRPKTNKSPAHMKKEYGKPAAAHGFPSLMVYSVPKWSLSFILFVRIEETLLALFHY</sequence>
<evidence type="ECO:0000313" key="1">
    <source>
        <dbReference type="EMBL" id="SIQ97389.1"/>
    </source>
</evidence>
<organism evidence="1 2">
    <name type="scientific">Peribacillus simplex</name>
    <dbReference type="NCBI Taxonomy" id="1478"/>
    <lineage>
        <taxon>Bacteria</taxon>
        <taxon>Bacillati</taxon>
        <taxon>Bacillota</taxon>
        <taxon>Bacilli</taxon>
        <taxon>Bacillales</taxon>
        <taxon>Bacillaceae</taxon>
        <taxon>Peribacillus</taxon>
    </lineage>
</organism>
<gene>
    <name evidence="1" type="ORF">SAMN05878482_102673</name>
</gene>
<evidence type="ECO:0000313" key="2">
    <source>
        <dbReference type="Proteomes" id="UP000185829"/>
    </source>
</evidence>
<comment type="caution">
    <text evidence="1">The sequence shown here is derived from an EMBL/GenBank/DDBJ whole genome shotgun (WGS) entry which is preliminary data.</text>
</comment>
<accession>A0A9X8R844</accession>
<dbReference type="Proteomes" id="UP000185829">
    <property type="component" value="Unassembled WGS sequence"/>
</dbReference>
<protein>
    <submittedName>
        <fullName evidence="1">Uncharacterized protein</fullName>
    </submittedName>
</protein>
<name>A0A9X8R844_9BACI</name>
<reference evidence="1 2" key="1">
    <citation type="submission" date="2017-01" db="EMBL/GenBank/DDBJ databases">
        <authorList>
            <person name="Varghese N."/>
            <person name="Submissions S."/>
        </authorList>
    </citation>
    <scope>NUCLEOTIDE SEQUENCE [LARGE SCALE GENOMIC DNA]</scope>
    <source>
        <strain evidence="1 2">RUG2-6</strain>
    </source>
</reference>
<dbReference type="EMBL" id="FTMX01000002">
    <property type="protein sequence ID" value="SIQ97389.1"/>
    <property type="molecule type" value="Genomic_DNA"/>
</dbReference>
<proteinExistence type="predicted"/>